<feature type="non-terminal residue" evidence="1">
    <location>
        <position position="229"/>
    </location>
</feature>
<reference evidence="1" key="1">
    <citation type="submission" date="2022-06" db="EMBL/GenBank/DDBJ databases">
        <title>Phylogenomic reconstructions and comparative analyses of Kickxellomycotina fungi.</title>
        <authorList>
            <person name="Reynolds N.K."/>
            <person name="Stajich J.E."/>
            <person name="Barry K."/>
            <person name="Grigoriev I.V."/>
            <person name="Crous P."/>
            <person name="Smith M.E."/>
        </authorList>
    </citation>
    <scope>NUCLEOTIDE SEQUENCE</scope>
    <source>
        <strain evidence="1">RSA 2271</strain>
    </source>
</reference>
<sequence length="229" mass="23905">MEGVASIPTPRESREGSGSIGRPKTPVDDHHIDTNSGSPNLQSIVGTHHQDAMLDPPRSAMATFEPQQSLSSSGHKSPTTLPKQPSTPRSFSIGSGKASGLPAAPTQRLSSGAAGALIDGTGSETSSDDRPLLPQPKKPWLANEAIPKHLPDRRLSSEQAQNGLGMASLRSSPLSQGQQYMTHSPQSIPRLSEGSLIGAATLPSRADIGSQVKPEGNLDARSCSQNLSN</sequence>
<comment type="caution">
    <text evidence="1">The sequence shown here is derived from an EMBL/GenBank/DDBJ whole genome shotgun (WGS) entry which is preliminary data.</text>
</comment>
<evidence type="ECO:0000313" key="1">
    <source>
        <dbReference type="EMBL" id="KAJ1677399.1"/>
    </source>
</evidence>
<evidence type="ECO:0000313" key="2">
    <source>
        <dbReference type="Proteomes" id="UP001145114"/>
    </source>
</evidence>
<proteinExistence type="predicted"/>
<protein>
    <submittedName>
        <fullName evidence="1">Uncharacterized protein</fullName>
    </submittedName>
</protein>
<keyword evidence="2" id="KW-1185">Reference proteome</keyword>
<organism evidence="1 2">
    <name type="scientific">Spiromyces aspiralis</name>
    <dbReference type="NCBI Taxonomy" id="68401"/>
    <lineage>
        <taxon>Eukaryota</taxon>
        <taxon>Fungi</taxon>
        <taxon>Fungi incertae sedis</taxon>
        <taxon>Zoopagomycota</taxon>
        <taxon>Kickxellomycotina</taxon>
        <taxon>Kickxellomycetes</taxon>
        <taxon>Kickxellales</taxon>
        <taxon>Kickxellaceae</taxon>
        <taxon>Spiromyces</taxon>
    </lineage>
</organism>
<name>A0ACC1HLN1_9FUNG</name>
<dbReference type="Proteomes" id="UP001145114">
    <property type="component" value="Unassembled WGS sequence"/>
</dbReference>
<accession>A0ACC1HLN1</accession>
<dbReference type="EMBL" id="JAMZIH010002515">
    <property type="protein sequence ID" value="KAJ1677399.1"/>
    <property type="molecule type" value="Genomic_DNA"/>
</dbReference>
<gene>
    <name evidence="1" type="ORF">EV182_006259</name>
</gene>